<name>A0ACB9KK80_BAUVA</name>
<protein>
    <submittedName>
        <fullName evidence="1">Uncharacterized protein</fullName>
    </submittedName>
</protein>
<evidence type="ECO:0000313" key="1">
    <source>
        <dbReference type="EMBL" id="KAI4297629.1"/>
    </source>
</evidence>
<dbReference type="Proteomes" id="UP000828941">
    <property type="component" value="Chromosome 14"/>
</dbReference>
<sequence length="278" mass="32251">MEDESWCWSDLKKNQNSELELEDTIDDPPVRGTRLLSDIYQRSNAAMCNIAVCEPASFEEAVMKEKWLAAMQEELSMIEKNQTWELVSRPHDRNVIGLKWVFRTKFNPDGSINKHKARLVVKGYSQIFGIDYSDTFAPVARHDTIRLLLTIVAQKGWQVFHMDVKSAFLNGFLQEEIYVEQPEGFVIKGQEDKVYLLKKALYGLKQAPRVWYNRINDNLLHLGFHKSLSEATLYVKHVGCYQTFPIECEHTLSSMSYRLRLVLSHKQPPQALKRSGQR</sequence>
<accession>A0ACB9KK80</accession>
<evidence type="ECO:0000313" key="2">
    <source>
        <dbReference type="Proteomes" id="UP000828941"/>
    </source>
</evidence>
<dbReference type="EMBL" id="CM039439">
    <property type="protein sequence ID" value="KAI4297629.1"/>
    <property type="molecule type" value="Genomic_DNA"/>
</dbReference>
<proteinExistence type="predicted"/>
<organism evidence="1 2">
    <name type="scientific">Bauhinia variegata</name>
    <name type="common">Purple orchid tree</name>
    <name type="synonym">Phanera variegata</name>
    <dbReference type="NCBI Taxonomy" id="167791"/>
    <lineage>
        <taxon>Eukaryota</taxon>
        <taxon>Viridiplantae</taxon>
        <taxon>Streptophyta</taxon>
        <taxon>Embryophyta</taxon>
        <taxon>Tracheophyta</taxon>
        <taxon>Spermatophyta</taxon>
        <taxon>Magnoliopsida</taxon>
        <taxon>eudicotyledons</taxon>
        <taxon>Gunneridae</taxon>
        <taxon>Pentapetalae</taxon>
        <taxon>rosids</taxon>
        <taxon>fabids</taxon>
        <taxon>Fabales</taxon>
        <taxon>Fabaceae</taxon>
        <taxon>Cercidoideae</taxon>
        <taxon>Cercideae</taxon>
        <taxon>Bauhiniinae</taxon>
        <taxon>Bauhinia</taxon>
    </lineage>
</organism>
<gene>
    <name evidence="1" type="ORF">L6164_037513</name>
</gene>
<keyword evidence="2" id="KW-1185">Reference proteome</keyword>
<comment type="caution">
    <text evidence="1">The sequence shown here is derived from an EMBL/GenBank/DDBJ whole genome shotgun (WGS) entry which is preliminary data.</text>
</comment>
<reference evidence="1 2" key="1">
    <citation type="journal article" date="2022" name="DNA Res.">
        <title>Chromosomal-level genome assembly of the orchid tree Bauhinia variegata (Leguminosae; Cercidoideae) supports the allotetraploid origin hypothesis of Bauhinia.</title>
        <authorList>
            <person name="Zhong Y."/>
            <person name="Chen Y."/>
            <person name="Zheng D."/>
            <person name="Pang J."/>
            <person name="Liu Y."/>
            <person name="Luo S."/>
            <person name="Meng S."/>
            <person name="Qian L."/>
            <person name="Wei D."/>
            <person name="Dai S."/>
            <person name="Zhou R."/>
        </authorList>
    </citation>
    <scope>NUCLEOTIDE SEQUENCE [LARGE SCALE GENOMIC DNA]</scope>
    <source>
        <strain evidence="1">BV-YZ2020</strain>
    </source>
</reference>